<accession>A0A2I2KZ41</accession>
<feature type="region of interest" description="Disordered" evidence="1">
    <location>
        <begin position="1"/>
        <end position="405"/>
    </location>
</feature>
<dbReference type="GO" id="GO:0005524">
    <property type="term" value="F:ATP binding"/>
    <property type="evidence" value="ECO:0007669"/>
    <property type="project" value="TreeGrafter"/>
</dbReference>
<dbReference type="OrthoDB" id="3215259at2"/>
<protein>
    <submittedName>
        <fullName evidence="2">ATPases involved in chromosome partitioning-like</fullName>
    </submittedName>
</protein>
<feature type="compositionally biased region" description="Pro residues" evidence="1">
    <location>
        <begin position="251"/>
        <end position="262"/>
    </location>
</feature>
<dbReference type="GO" id="GO:0016887">
    <property type="term" value="F:ATP hydrolysis activity"/>
    <property type="evidence" value="ECO:0007669"/>
    <property type="project" value="TreeGrafter"/>
</dbReference>
<dbReference type="PANTHER" id="PTHR43384">
    <property type="entry name" value="SEPTUM SITE-DETERMINING PROTEIN MIND HOMOLOG, CHLOROPLASTIC-RELATED"/>
    <property type="match status" value="1"/>
</dbReference>
<dbReference type="Proteomes" id="UP000234331">
    <property type="component" value="Unassembled WGS sequence"/>
</dbReference>
<feature type="compositionally biased region" description="Low complexity" evidence="1">
    <location>
        <begin position="230"/>
        <end position="244"/>
    </location>
</feature>
<dbReference type="InterPro" id="IPR027417">
    <property type="entry name" value="P-loop_NTPase"/>
</dbReference>
<dbReference type="GO" id="GO:0005829">
    <property type="term" value="C:cytosol"/>
    <property type="evidence" value="ECO:0007669"/>
    <property type="project" value="TreeGrafter"/>
</dbReference>
<dbReference type="GO" id="GO:0009898">
    <property type="term" value="C:cytoplasmic side of plasma membrane"/>
    <property type="evidence" value="ECO:0007669"/>
    <property type="project" value="TreeGrafter"/>
</dbReference>
<dbReference type="SUPFAM" id="SSF52540">
    <property type="entry name" value="P-loop containing nucleoside triphosphate hydrolases"/>
    <property type="match status" value="1"/>
</dbReference>
<dbReference type="InterPro" id="IPR050625">
    <property type="entry name" value="ParA/MinD_ATPase"/>
</dbReference>
<organism evidence="2 3">
    <name type="scientific">Frankia canadensis</name>
    <dbReference type="NCBI Taxonomy" id="1836972"/>
    <lineage>
        <taxon>Bacteria</taxon>
        <taxon>Bacillati</taxon>
        <taxon>Actinomycetota</taxon>
        <taxon>Actinomycetes</taxon>
        <taxon>Frankiales</taxon>
        <taxon>Frankiaceae</taxon>
        <taxon>Frankia</taxon>
    </lineage>
</organism>
<evidence type="ECO:0000313" key="3">
    <source>
        <dbReference type="Proteomes" id="UP000234331"/>
    </source>
</evidence>
<name>A0A2I2KZ41_9ACTN</name>
<keyword evidence="3" id="KW-1185">Reference proteome</keyword>
<feature type="compositionally biased region" description="Gly residues" evidence="1">
    <location>
        <begin position="38"/>
        <end position="48"/>
    </location>
</feature>
<feature type="compositionally biased region" description="Pro residues" evidence="1">
    <location>
        <begin position="352"/>
        <end position="392"/>
    </location>
</feature>
<evidence type="ECO:0000256" key="1">
    <source>
        <dbReference type="SAM" id="MobiDB-lite"/>
    </source>
</evidence>
<dbReference type="EMBL" id="FZMO01000522">
    <property type="protein sequence ID" value="SNQ50931.1"/>
    <property type="molecule type" value="Genomic_DNA"/>
</dbReference>
<feature type="compositionally biased region" description="Low complexity" evidence="1">
    <location>
        <begin position="77"/>
        <end position="105"/>
    </location>
</feature>
<feature type="compositionally biased region" description="Pro residues" evidence="1">
    <location>
        <begin position="321"/>
        <end position="339"/>
    </location>
</feature>
<reference evidence="2 3" key="1">
    <citation type="submission" date="2017-06" db="EMBL/GenBank/DDBJ databases">
        <authorList>
            <person name="Kim H.J."/>
            <person name="Triplett B.A."/>
        </authorList>
    </citation>
    <scope>NUCLEOTIDE SEQUENCE [LARGE SCALE GENOMIC DNA]</scope>
    <source>
        <strain evidence="2">FRACA_ARgP5</strain>
    </source>
</reference>
<dbReference type="RefSeq" id="WP_101834524.1">
    <property type="nucleotide sequence ID" value="NZ_FZMO01000522.1"/>
</dbReference>
<dbReference type="Gene3D" id="3.40.50.300">
    <property type="entry name" value="P-loop containing nucleotide triphosphate hydrolases"/>
    <property type="match status" value="1"/>
</dbReference>
<proteinExistence type="predicted"/>
<dbReference type="GO" id="GO:0051782">
    <property type="term" value="P:negative regulation of cell division"/>
    <property type="evidence" value="ECO:0007669"/>
    <property type="project" value="TreeGrafter"/>
</dbReference>
<evidence type="ECO:0000313" key="2">
    <source>
        <dbReference type="EMBL" id="SNQ50931.1"/>
    </source>
</evidence>
<sequence>MAGHGSGQDDDDLSLDASESGVGVGEDGLDASARAGSGASGSGSGGGDARPISLLGLRLSDTQSPRDALVSRRSARPRPAGSHPTMPPSTAAPSTLPPSTAAPRPEATQPPGSGSGRATPTRPPHVVDDAPSADAPHSPGSTSLPAVPYSWLSPPRPGDVDHHATPAAPARGWTPDLSSATGGGPHGPLALPPGSRDASALAPTPADAIPLSPPRASAHLGGLLPPPAGAAPEPDAGGLALPPGVARRSNVPPPPPSVPPPGETWGSMTVLVPAAGLPGPPAAPGQEAPAETPSLDAVSAGPPETEPPMPYPDLAGGPRGWPAPAPLPAPLPMPPPPPTRSWDAAHAVTEPELPPLPFPTSSPSAWPPPFADPPFADPPFADPPFADPPFADPPVADRPVADPPSPGAVVATWAEPVSDAPEPRTGGAIPARLRAVLPERLAGGRGQTGDAAAAAGAQPANATYARSRTGGRRVLVGGFGGGGGRTTVAAGLGLAMAAHHGHRVVAVDASPDQCGLLAHRVGLVPPGVGLRELAGARPPVSSLQDVRRYLASDRSGGLEVLAGLRDLVGPGLLPEELAWALDLLGHWYPVVVADAPPGWSQPVPATLLARADQLVLTVRASETEIAGADDALTALAAAGRPDLAATVIVAVVETYPSRLGRSARMRLDHLEDRAYITVPVPFDAALADSRPINWFRLRRRTRFAFQRLAGAVATAPLPGSQPAMALARPALTAAWSPGIAAHP</sequence>
<dbReference type="AlphaFoldDB" id="A0A2I2KZ41"/>
<dbReference type="PANTHER" id="PTHR43384:SF14">
    <property type="entry name" value="ESX-1 SECRETION-ASSOCIATED PROTEIN ESPI"/>
    <property type="match status" value="1"/>
</dbReference>
<gene>
    <name evidence="2" type="ORF">FRACA_570015</name>
</gene>